<feature type="domain" description="Dihydrodipicolinate reductase N-terminal" evidence="13">
    <location>
        <begin position="63"/>
        <end position="187"/>
    </location>
</feature>
<dbReference type="STRING" id="2769.R7Q9B8"/>
<dbReference type="OMA" id="GKQIVAM"/>
<dbReference type="InterPro" id="IPR011859">
    <property type="entry name" value="Dihydrodipicolinate_Rdtase_pln"/>
</dbReference>
<dbReference type="OrthoDB" id="10259487at2759"/>
<dbReference type="Gramene" id="CDF34649">
    <property type="protein sequence ID" value="CDF34649"/>
    <property type="gene ID" value="CHC_T00003353001"/>
</dbReference>
<comment type="pathway">
    <text evidence="8">Amino-acid biosynthesis; L-lysine biosynthesis via DAP pathway; (S)-tetrahydrodipicolinate from L-aspartate: step 4/4.</text>
</comment>
<dbReference type="GO" id="GO:0009089">
    <property type="term" value="P:lysine biosynthetic process via diaminopimelate"/>
    <property type="evidence" value="ECO:0007669"/>
    <property type="project" value="InterPro"/>
</dbReference>
<feature type="domain" description="Dihydrodipicolinate reductase C-terminal" evidence="14">
    <location>
        <begin position="192"/>
        <end position="332"/>
    </location>
</feature>
<keyword evidence="6" id="KW-0520">NAD</keyword>
<dbReference type="PhylomeDB" id="R7Q9B8"/>
<evidence type="ECO:0000256" key="8">
    <source>
        <dbReference type="ARBA" id="ARBA00037922"/>
    </source>
</evidence>
<feature type="compositionally biased region" description="Polar residues" evidence="12">
    <location>
        <begin position="26"/>
        <end position="39"/>
    </location>
</feature>
<dbReference type="KEGG" id="ccp:CHC_T00003353001"/>
<dbReference type="InterPro" id="IPR036291">
    <property type="entry name" value="NAD(P)-bd_dom_sf"/>
</dbReference>
<feature type="region of interest" description="Disordered" evidence="12">
    <location>
        <begin position="26"/>
        <end position="48"/>
    </location>
</feature>
<dbReference type="GO" id="GO:0008839">
    <property type="term" value="F:4-hydroxy-tetrahydrodipicolinate reductase"/>
    <property type="evidence" value="ECO:0007669"/>
    <property type="project" value="UniProtKB-EC"/>
</dbReference>
<comment type="catalytic activity">
    <reaction evidence="10">
        <text>(S)-2,3,4,5-tetrahydrodipicolinate + NADP(+) + H2O = (2S,4S)-4-hydroxy-2,3,4,5-tetrahydrodipicolinate + NADPH + H(+)</text>
        <dbReference type="Rhea" id="RHEA:35331"/>
        <dbReference type="ChEBI" id="CHEBI:15377"/>
        <dbReference type="ChEBI" id="CHEBI:15378"/>
        <dbReference type="ChEBI" id="CHEBI:16845"/>
        <dbReference type="ChEBI" id="CHEBI:57783"/>
        <dbReference type="ChEBI" id="CHEBI:58349"/>
        <dbReference type="ChEBI" id="CHEBI:67139"/>
        <dbReference type="EC" id="1.17.1.8"/>
    </reaction>
</comment>
<evidence type="ECO:0000256" key="4">
    <source>
        <dbReference type="ARBA" id="ARBA00022915"/>
    </source>
</evidence>
<dbReference type="InterPro" id="IPR022663">
    <property type="entry name" value="DapB_C"/>
</dbReference>
<evidence type="ECO:0000256" key="10">
    <source>
        <dbReference type="ARBA" id="ARBA00049080"/>
    </source>
</evidence>
<dbReference type="RefSeq" id="XP_005714468.1">
    <property type="nucleotide sequence ID" value="XM_005714411.1"/>
</dbReference>
<evidence type="ECO:0000256" key="5">
    <source>
        <dbReference type="ARBA" id="ARBA00023002"/>
    </source>
</evidence>
<gene>
    <name evidence="15" type="ORF">CHC_T00003353001</name>
</gene>
<keyword evidence="7" id="KW-0457">Lysine biosynthesis</keyword>
<keyword evidence="16" id="KW-1185">Reference proteome</keyword>
<dbReference type="InterPro" id="IPR000846">
    <property type="entry name" value="DapB_N"/>
</dbReference>
<evidence type="ECO:0000313" key="16">
    <source>
        <dbReference type="Proteomes" id="UP000012073"/>
    </source>
</evidence>
<keyword evidence="5" id="KW-0560">Oxidoreductase</keyword>
<dbReference type="Proteomes" id="UP000012073">
    <property type="component" value="Unassembled WGS sequence"/>
</dbReference>
<name>R7Q9B8_CHOCR</name>
<dbReference type="PANTHER" id="PTHR20836:SF0">
    <property type="entry name" value="4-HYDROXY-TETRAHYDRODIPICOLINATE REDUCTASE 1, CHLOROPLASTIC-RELATED"/>
    <property type="match status" value="1"/>
</dbReference>
<dbReference type="InterPro" id="IPR023940">
    <property type="entry name" value="DHDPR_bac"/>
</dbReference>
<evidence type="ECO:0000256" key="9">
    <source>
        <dbReference type="ARBA" id="ARBA00038983"/>
    </source>
</evidence>
<dbReference type="Pfam" id="PF05173">
    <property type="entry name" value="DapB_C"/>
    <property type="match status" value="1"/>
</dbReference>
<evidence type="ECO:0000313" key="15">
    <source>
        <dbReference type="EMBL" id="CDF34649.1"/>
    </source>
</evidence>
<evidence type="ECO:0000256" key="1">
    <source>
        <dbReference type="ARBA" id="ARBA00006642"/>
    </source>
</evidence>
<organism evidence="15 16">
    <name type="scientific">Chondrus crispus</name>
    <name type="common">Carrageen Irish moss</name>
    <name type="synonym">Polymorpha crispa</name>
    <dbReference type="NCBI Taxonomy" id="2769"/>
    <lineage>
        <taxon>Eukaryota</taxon>
        <taxon>Rhodophyta</taxon>
        <taxon>Florideophyceae</taxon>
        <taxon>Rhodymeniophycidae</taxon>
        <taxon>Gigartinales</taxon>
        <taxon>Gigartinaceae</taxon>
        <taxon>Chondrus</taxon>
    </lineage>
</organism>
<dbReference type="GeneID" id="17322185"/>
<evidence type="ECO:0000256" key="7">
    <source>
        <dbReference type="ARBA" id="ARBA00023154"/>
    </source>
</evidence>
<dbReference type="Gene3D" id="3.40.50.720">
    <property type="entry name" value="NAD(P)-binding Rossmann-like Domain"/>
    <property type="match status" value="1"/>
</dbReference>
<evidence type="ECO:0000256" key="6">
    <source>
        <dbReference type="ARBA" id="ARBA00023027"/>
    </source>
</evidence>
<dbReference type="EC" id="1.17.1.8" evidence="9"/>
<dbReference type="AlphaFoldDB" id="R7Q9B8"/>
<comment type="similarity">
    <text evidence="1">Belongs to the DapB family.</text>
</comment>
<keyword evidence="3" id="KW-0521">NADP</keyword>
<comment type="catalytic activity">
    <reaction evidence="11">
        <text>(S)-2,3,4,5-tetrahydrodipicolinate + NAD(+) + H2O = (2S,4S)-4-hydroxy-2,3,4,5-tetrahydrodipicolinate + NADH + H(+)</text>
        <dbReference type="Rhea" id="RHEA:35323"/>
        <dbReference type="ChEBI" id="CHEBI:15377"/>
        <dbReference type="ChEBI" id="CHEBI:15378"/>
        <dbReference type="ChEBI" id="CHEBI:16845"/>
        <dbReference type="ChEBI" id="CHEBI:57540"/>
        <dbReference type="ChEBI" id="CHEBI:57945"/>
        <dbReference type="ChEBI" id="CHEBI:67139"/>
        <dbReference type="EC" id="1.17.1.8"/>
    </reaction>
</comment>
<dbReference type="GO" id="GO:0070402">
    <property type="term" value="F:NADPH binding"/>
    <property type="evidence" value="ECO:0007669"/>
    <property type="project" value="InterPro"/>
</dbReference>
<evidence type="ECO:0000259" key="14">
    <source>
        <dbReference type="Pfam" id="PF05173"/>
    </source>
</evidence>
<evidence type="ECO:0000256" key="11">
    <source>
        <dbReference type="ARBA" id="ARBA00049396"/>
    </source>
</evidence>
<proteinExistence type="inferred from homology"/>
<dbReference type="PANTHER" id="PTHR20836">
    <property type="entry name" value="DIHYDRODIPICOLINATE REDUCTASE"/>
    <property type="match status" value="1"/>
</dbReference>
<dbReference type="EMBL" id="HG001704">
    <property type="protein sequence ID" value="CDF34649.1"/>
    <property type="molecule type" value="Genomic_DNA"/>
</dbReference>
<dbReference type="SUPFAM" id="SSF51735">
    <property type="entry name" value="NAD(P)-binding Rossmann-fold domains"/>
    <property type="match status" value="1"/>
</dbReference>
<keyword evidence="2" id="KW-0028">Amino-acid biosynthesis</keyword>
<dbReference type="GO" id="GO:0009570">
    <property type="term" value="C:chloroplast stroma"/>
    <property type="evidence" value="ECO:0007669"/>
    <property type="project" value="TreeGrafter"/>
</dbReference>
<evidence type="ECO:0000256" key="12">
    <source>
        <dbReference type="SAM" id="MobiDB-lite"/>
    </source>
</evidence>
<dbReference type="Pfam" id="PF01113">
    <property type="entry name" value="DapB_N"/>
    <property type="match status" value="1"/>
</dbReference>
<evidence type="ECO:0000256" key="2">
    <source>
        <dbReference type="ARBA" id="ARBA00022605"/>
    </source>
</evidence>
<dbReference type="GO" id="GO:0019877">
    <property type="term" value="P:diaminopimelate biosynthetic process"/>
    <property type="evidence" value="ECO:0007669"/>
    <property type="project" value="UniProtKB-KW"/>
</dbReference>
<dbReference type="Gene3D" id="3.30.360.10">
    <property type="entry name" value="Dihydrodipicolinate Reductase, domain 2"/>
    <property type="match status" value="1"/>
</dbReference>
<dbReference type="NCBIfam" id="TIGR02130">
    <property type="entry name" value="dapB_plant"/>
    <property type="match status" value="1"/>
</dbReference>
<evidence type="ECO:0000256" key="3">
    <source>
        <dbReference type="ARBA" id="ARBA00022857"/>
    </source>
</evidence>
<reference evidence="16" key="1">
    <citation type="journal article" date="2013" name="Proc. Natl. Acad. Sci. U.S.A.">
        <title>Genome structure and metabolic features in the red seaweed Chondrus crispus shed light on evolution of the Archaeplastida.</title>
        <authorList>
            <person name="Collen J."/>
            <person name="Porcel B."/>
            <person name="Carre W."/>
            <person name="Ball S.G."/>
            <person name="Chaparro C."/>
            <person name="Tonon T."/>
            <person name="Barbeyron T."/>
            <person name="Michel G."/>
            <person name="Noel B."/>
            <person name="Valentin K."/>
            <person name="Elias M."/>
            <person name="Artiguenave F."/>
            <person name="Arun A."/>
            <person name="Aury J.M."/>
            <person name="Barbosa-Neto J.F."/>
            <person name="Bothwell J.H."/>
            <person name="Bouget F.Y."/>
            <person name="Brillet L."/>
            <person name="Cabello-Hurtado F."/>
            <person name="Capella-Gutierrez S."/>
            <person name="Charrier B."/>
            <person name="Cladiere L."/>
            <person name="Cock J.M."/>
            <person name="Coelho S.M."/>
            <person name="Colleoni C."/>
            <person name="Czjzek M."/>
            <person name="Da Silva C."/>
            <person name="Delage L."/>
            <person name="Denoeud F."/>
            <person name="Deschamps P."/>
            <person name="Dittami S.M."/>
            <person name="Gabaldon T."/>
            <person name="Gachon C.M."/>
            <person name="Groisillier A."/>
            <person name="Herve C."/>
            <person name="Jabbari K."/>
            <person name="Katinka M."/>
            <person name="Kloareg B."/>
            <person name="Kowalczyk N."/>
            <person name="Labadie K."/>
            <person name="Leblanc C."/>
            <person name="Lopez P.J."/>
            <person name="McLachlan D.H."/>
            <person name="Meslet-Cladiere L."/>
            <person name="Moustafa A."/>
            <person name="Nehr Z."/>
            <person name="Nyvall Collen P."/>
            <person name="Panaud O."/>
            <person name="Partensky F."/>
            <person name="Poulain J."/>
            <person name="Rensing S.A."/>
            <person name="Rousvoal S."/>
            <person name="Samson G."/>
            <person name="Symeonidi A."/>
            <person name="Weissenbach J."/>
            <person name="Zambounis A."/>
            <person name="Wincker P."/>
            <person name="Boyen C."/>
        </authorList>
    </citation>
    <scope>NUCLEOTIDE SEQUENCE [LARGE SCALE GENOMIC DNA]</scope>
    <source>
        <strain evidence="16">cv. Stackhouse</strain>
    </source>
</reference>
<protein>
    <recommendedName>
        <fullName evidence="9">4-hydroxy-tetrahydrodipicolinate reductase</fullName>
        <ecNumber evidence="9">1.17.1.8</ecNumber>
    </recommendedName>
</protein>
<keyword evidence="4" id="KW-0220">Diaminopimelate biosynthesis</keyword>
<evidence type="ECO:0000259" key="13">
    <source>
        <dbReference type="Pfam" id="PF01113"/>
    </source>
</evidence>
<sequence length="338" mass="36470">MPIANSVVAFSLAPALASPTQRFNPRLATSSFTSPQLQRSPDRARSTQRRAVLVTIQMAVDLAVMVNGVPGNMAAATAEEVVRRGLVLADEALTGPGVANSHFEAGGSKVSLSTPEDHTACLKRMKDKYPRLIVVDYTHPSAANPNVENYAKAGLSFVIGTTGGNVDDMKKAVDKSSDVYAVIAPNMGKQIVAFQAMMDMMANEFPGAFKGYKITVKESHQATKADTSGTAKAVVNSFSRLGLDFDVEDIEKVREASRSMREMQVPEEYITAGHAFHTYHLTSPDGSVNFEFQHNVCGRGVYAAGTVDAVQFLDKQKEKGDSTRLFNMIDILRIGGMS</sequence>
<accession>R7Q9B8</accession>